<name>A0A7X6DIQ8_9BURK</name>
<protein>
    <recommendedName>
        <fullName evidence="1">Spore coat protein U/FanG domain-containing protein</fullName>
    </recommendedName>
</protein>
<evidence type="ECO:0000313" key="3">
    <source>
        <dbReference type="Proteomes" id="UP000521868"/>
    </source>
</evidence>
<reference evidence="2 3" key="1">
    <citation type="journal article" date="2020" name="Nature">
        <title>Bacterial chemolithoautotrophy via manganese oxidation.</title>
        <authorList>
            <person name="Yu H."/>
            <person name="Leadbetter J.R."/>
        </authorList>
    </citation>
    <scope>NUCLEOTIDE SEQUENCE [LARGE SCALE GENOMIC DNA]</scope>
    <source>
        <strain evidence="2 3">RBP-1</strain>
    </source>
</reference>
<dbReference type="Proteomes" id="UP000521868">
    <property type="component" value="Unassembled WGS sequence"/>
</dbReference>
<proteinExistence type="predicted"/>
<dbReference type="RefSeq" id="WP_168108901.1">
    <property type="nucleotide sequence ID" value="NZ_VTOX01000007.1"/>
</dbReference>
<organism evidence="2 3">
    <name type="scientific">Ramlibacter lithotrophicus</name>
    <dbReference type="NCBI Taxonomy" id="2606681"/>
    <lineage>
        <taxon>Bacteria</taxon>
        <taxon>Pseudomonadati</taxon>
        <taxon>Pseudomonadota</taxon>
        <taxon>Betaproteobacteria</taxon>
        <taxon>Burkholderiales</taxon>
        <taxon>Comamonadaceae</taxon>
        <taxon>Ramlibacter</taxon>
    </lineage>
</organism>
<dbReference type="AlphaFoldDB" id="A0A7X6DIQ8"/>
<evidence type="ECO:0000259" key="1">
    <source>
        <dbReference type="Pfam" id="PF05229"/>
    </source>
</evidence>
<feature type="domain" description="Spore coat protein U/FanG" evidence="1">
    <location>
        <begin position="15"/>
        <end position="91"/>
    </location>
</feature>
<keyword evidence="3" id="KW-1185">Reference proteome</keyword>
<dbReference type="InterPro" id="IPR007893">
    <property type="entry name" value="Spore_coat_U/FanG"/>
</dbReference>
<accession>A0A7X6DIQ8</accession>
<comment type="caution">
    <text evidence="2">The sequence shown here is derived from an EMBL/GenBank/DDBJ whole genome shotgun (WGS) entry which is preliminary data.</text>
</comment>
<evidence type="ECO:0000313" key="2">
    <source>
        <dbReference type="EMBL" id="NKE67773.1"/>
    </source>
</evidence>
<gene>
    <name evidence="2" type="ORF">RAMLITH_18280</name>
</gene>
<dbReference type="EMBL" id="VTOX01000007">
    <property type="protein sequence ID" value="NKE67773.1"/>
    <property type="molecule type" value="Genomic_DNA"/>
</dbReference>
<sequence>MALLAMAAPVMAKDLTCSFRAKGLTMSFGALDPSSGLNASAVVSPATLTADSAGDCDKAVTMTIDADGGSNYSGSRRLRGASGSDFIPYTLVGIPISIAGPGNAKYTQFTFSGVILWTSYADAPAGNYSDTVMISVTP</sequence>
<dbReference type="Pfam" id="PF05229">
    <property type="entry name" value="SCPU"/>
    <property type="match status" value="1"/>
</dbReference>